<name>A0A5B8UAJ1_9ACTN</name>
<feature type="transmembrane region" description="Helical" evidence="1">
    <location>
        <begin position="59"/>
        <end position="79"/>
    </location>
</feature>
<keyword evidence="1" id="KW-0812">Transmembrane</keyword>
<dbReference type="Proteomes" id="UP000321805">
    <property type="component" value="Chromosome"/>
</dbReference>
<dbReference type="EMBL" id="CP042430">
    <property type="protein sequence ID" value="QEC50055.1"/>
    <property type="molecule type" value="Genomic_DNA"/>
</dbReference>
<keyword evidence="1" id="KW-0472">Membrane</keyword>
<dbReference type="KEGG" id="bsol:FSW04_22425"/>
<dbReference type="OrthoDB" id="5245102at2"/>
<sequence length="116" mass="13102">MSETFPSDFEGLLRRALAPVDPPDDLAVRMESTLAELTTLAQDELESWELRAMRDPRNWVRPVAAVAVGTTAGAALVILRVRQQHRRRTAKASDPLDLAERTLRAVKEETRRILDR</sequence>
<evidence type="ECO:0000313" key="2">
    <source>
        <dbReference type="EMBL" id="QEC50055.1"/>
    </source>
</evidence>
<keyword evidence="1" id="KW-1133">Transmembrane helix</keyword>
<proteinExistence type="predicted"/>
<reference evidence="2 3" key="1">
    <citation type="journal article" date="2018" name="J. Microbiol.">
        <title>Baekduia soli gen. nov., sp. nov., a novel bacterium isolated from the soil of Baekdu Mountain and proposal of a novel family name, Baekduiaceae fam. nov.</title>
        <authorList>
            <person name="An D.S."/>
            <person name="Siddiqi M.Z."/>
            <person name="Kim K.H."/>
            <person name="Yu H.S."/>
            <person name="Im W.T."/>
        </authorList>
    </citation>
    <scope>NUCLEOTIDE SEQUENCE [LARGE SCALE GENOMIC DNA]</scope>
    <source>
        <strain evidence="2 3">BR7-21</strain>
    </source>
</reference>
<accession>A0A5B8UAJ1</accession>
<gene>
    <name evidence="2" type="ORF">FSW04_22425</name>
</gene>
<dbReference type="RefSeq" id="WP_146922419.1">
    <property type="nucleotide sequence ID" value="NZ_CP042430.1"/>
</dbReference>
<evidence type="ECO:0000256" key="1">
    <source>
        <dbReference type="SAM" id="Phobius"/>
    </source>
</evidence>
<dbReference type="AlphaFoldDB" id="A0A5B8UAJ1"/>
<evidence type="ECO:0000313" key="3">
    <source>
        <dbReference type="Proteomes" id="UP000321805"/>
    </source>
</evidence>
<organism evidence="2 3">
    <name type="scientific">Baekduia soli</name>
    <dbReference type="NCBI Taxonomy" id="496014"/>
    <lineage>
        <taxon>Bacteria</taxon>
        <taxon>Bacillati</taxon>
        <taxon>Actinomycetota</taxon>
        <taxon>Thermoleophilia</taxon>
        <taxon>Solirubrobacterales</taxon>
        <taxon>Baekduiaceae</taxon>
        <taxon>Baekduia</taxon>
    </lineage>
</organism>
<protein>
    <submittedName>
        <fullName evidence="2">Uncharacterized protein</fullName>
    </submittedName>
</protein>
<keyword evidence="3" id="KW-1185">Reference proteome</keyword>